<dbReference type="GO" id="GO:0015035">
    <property type="term" value="F:protein-disulfide reductase activity"/>
    <property type="evidence" value="ECO:0007669"/>
    <property type="project" value="InterPro"/>
</dbReference>
<proteinExistence type="predicted"/>
<dbReference type="Pfam" id="PF04134">
    <property type="entry name" value="DCC1-like"/>
    <property type="match status" value="1"/>
</dbReference>
<evidence type="ECO:0000313" key="1">
    <source>
        <dbReference type="EMBL" id="OUR93466.1"/>
    </source>
</evidence>
<dbReference type="Proteomes" id="UP000196531">
    <property type="component" value="Unassembled WGS sequence"/>
</dbReference>
<name>A0A1Y5F1Z8_9BACT</name>
<evidence type="ECO:0000313" key="2">
    <source>
        <dbReference type="Proteomes" id="UP000196531"/>
    </source>
</evidence>
<accession>A0A1Y5F1Z8</accession>
<sequence length="129" mass="14971">MDVQKSFELPLLVYDGECSMCERFAKSIHKFDSTSHINIHSFHDEDIFANFPMLNAEDCDKEVHLILEDQSVLRGARVVEYLVTLNPMIKKISWLVESDAGRKAIDIFYKSANIYRETLLNRCPKCKNK</sequence>
<dbReference type="AlphaFoldDB" id="A0A1Y5F1Z8"/>
<evidence type="ECO:0008006" key="3">
    <source>
        <dbReference type="Google" id="ProtNLM"/>
    </source>
</evidence>
<protein>
    <recommendedName>
        <fullName evidence="3">Thiol-disulfide oxidoreductase</fullName>
    </recommendedName>
</protein>
<gene>
    <name evidence="1" type="ORF">A9Q84_18505</name>
</gene>
<dbReference type="InterPro" id="IPR007263">
    <property type="entry name" value="DCC1-like"/>
</dbReference>
<reference evidence="2" key="1">
    <citation type="journal article" date="2017" name="Proc. Natl. Acad. Sci. U.S.A.">
        <title>Simulation of Deepwater Horizon oil plume reveals substrate specialization within a complex community of hydrocarbon-degraders.</title>
        <authorList>
            <person name="Hu P."/>
            <person name="Dubinsky E.A."/>
            <person name="Probst A.J."/>
            <person name="Wang J."/>
            <person name="Sieber C.M.K."/>
            <person name="Tom L.M."/>
            <person name="Gardinali P."/>
            <person name="Banfield J.F."/>
            <person name="Atlas R.M."/>
            <person name="Andersen G.L."/>
        </authorList>
    </citation>
    <scope>NUCLEOTIDE SEQUENCE [LARGE SCALE GENOMIC DNA]</scope>
</reference>
<organism evidence="1 2">
    <name type="scientific">Halobacteriovorax marinus</name>
    <dbReference type="NCBI Taxonomy" id="97084"/>
    <lineage>
        <taxon>Bacteria</taxon>
        <taxon>Pseudomonadati</taxon>
        <taxon>Bdellovibrionota</taxon>
        <taxon>Bacteriovoracia</taxon>
        <taxon>Bacteriovoracales</taxon>
        <taxon>Halobacteriovoraceae</taxon>
        <taxon>Halobacteriovorax</taxon>
    </lineage>
</organism>
<dbReference type="EMBL" id="MAAO01000015">
    <property type="protein sequence ID" value="OUR93466.1"/>
    <property type="molecule type" value="Genomic_DNA"/>
</dbReference>
<comment type="caution">
    <text evidence="1">The sequence shown here is derived from an EMBL/GenBank/DDBJ whole genome shotgun (WGS) entry which is preliminary data.</text>
</comment>